<proteinExistence type="predicted"/>
<feature type="transmembrane region" description="Helical" evidence="1">
    <location>
        <begin position="37"/>
        <end position="56"/>
    </location>
</feature>
<dbReference type="PANTHER" id="PTHR30024">
    <property type="entry name" value="ALIPHATIC SULFONATES-BINDING PROTEIN-RELATED"/>
    <property type="match status" value="1"/>
</dbReference>
<dbReference type="Pfam" id="PF13379">
    <property type="entry name" value="NMT1_2"/>
    <property type="match status" value="1"/>
</dbReference>
<accession>A0AAE7TK72</accession>
<dbReference type="SUPFAM" id="SSF53850">
    <property type="entry name" value="Periplasmic binding protein-like II"/>
    <property type="match status" value="1"/>
</dbReference>
<gene>
    <name evidence="2" type="ORF">WN72_40040</name>
</gene>
<dbReference type="Proteomes" id="UP000594015">
    <property type="component" value="Chromosome"/>
</dbReference>
<keyword evidence="1" id="KW-0812">Transmembrane</keyword>
<name>A0AAE7TK72_9BRAD</name>
<evidence type="ECO:0000313" key="3">
    <source>
        <dbReference type="Proteomes" id="UP000594015"/>
    </source>
</evidence>
<keyword evidence="1" id="KW-0472">Membrane</keyword>
<sequence length="339" mass="36066">MITRRTMLGGMAAGAFTGSVTPTLAQGAGGKPVTIAIGGYTFAYLPLLVATAAGFMKDAGLDVSLIDTGSGTNSMAAILGGSVDVAGLVMSDAILAVAKGQKINAFAPLMSQYASDAVINRKTAEKIGLVPEMPLKERMARMKGLTLAISGRGSGTDKIWRYLLSLGGLDPEKDVSLTVVKLDKMYLALRSGQIDGFNTTAPANNQAVEDGLAVWAARPSHGEVPGIENFLYTVLCGRPDFLDKNPEVAAALVRGMTRASELIRSDPDAAGQILHDRYFQQTSTELIKHTVSDQRMTVSVPPTLSEQQFAHNMEFELKFSEAVRGVTYQQAINPRWLGA</sequence>
<keyword evidence="1" id="KW-1133">Transmembrane helix</keyword>
<evidence type="ECO:0000256" key="1">
    <source>
        <dbReference type="SAM" id="Phobius"/>
    </source>
</evidence>
<dbReference type="KEGG" id="barh:WN72_40040"/>
<dbReference type="Gene3D" id="3.40.190.10">
    <property type="entry name" value="Periplasmic binding protein-like II"/>
    <property type="match status" value="2"/>
</dbReference>
<organism evidence="2 3">
    <name type="scientific">Bradyrhizobium arachidis</name>
    <dbReference type="NCBI Taxonomy" id="858423"/>
    <lineage>
        <taxon>Bacteria</taxon>
        <taxon>Pseudomonadati</taxon>
        <taxon>Pseudomonadota</taxon>
        <taxon>Alphaproteobacteria</taxon>
        <taxon>Hyphomicrobiales</taxon>
        <taxon>Nitrobacteraceae</taxon>
        <taxon>Bradyrhizobium</taxon>
    </lineage>
</organism>
<dbReference type="RefSeq" id="WP_092218439.1">
    <property type="nucleotide sequence ID" value="NZ_CP030050.1"/>
</dbReference>
<dbReference type="AlphaFoldDB" id="A0AAE7TK72"/>
<reference evidence="2 3" key="1">
    <citation type="submission" date="2018-06" db="EMBL/GenBank/DDBJ databases">
        <title>Comparative genomics of Bradyrhizobium nodulating Arachidis hypogaea.</title>
        <authorList>
            <person name="Li Y."/>
        </authorList>
    </citation>
    <scope>NUCLEOTIDE SEQUENCE [LARGE SCALE GENOMIC DNA]</scope>
    <source>
        <strain evidence="2 3">CCBAU 051107</strain>
    </source>
</reference>
<protein>
    <submittedName>
        <fullName evidence="2">ABC transporter substrate-binding protein</fullName>
    </submittedName>
</protein>
<evidence type="ECO:0000313" key="2">
    <source>
        <dbReference type="EMBL" id="QOZ71798.1"/>
    </source>
</evidence>
<dbReference type="EMBL" id="CP030050">
    <property type="protein sequence ID" value="QOZ71798.1"/>
    <property type="molecule type" value="Genomic_DNA"/>
</dbReference>